<organism evidence="12 13">
    <name type="scientific">Gaopeijia maritima</name>
    <dbReference type="NCBI Taxonomy" id="3119007"/>
    <lineage>
        <taxon>Bacteria</taxon>
        <taxon>Pseudomonadati</taxon>
        <taxon>Gemmatimonadota</taxon>
        <taxon>Longimicrobiia</taxon>
        <taxon>Gaopeijiales</taxon>
        <taxon>Gaopeijiaceae</taxon>
        <taxon>Gaopeijia</taxon>
    </lineage>
</organism>
<evidence type="ECO:0000256" key="2">
    <source>
        <dbReference type="ARBA" id="ARBA00022679"/>
    </source>
</evidence>
<evidence type="ECO:0000256" key="9">
    <source>
        <dbReference type="HAMAP-Rule" id="MF_00144"/>
    </source>
</evidence>
<comment type="caution">
    <text evidence="12">The sequence shown here is derived from an EMBL/GenBank/DDBJ whole genome shotgun (WGS) entry which is preliminary data.</text>
</comment>
<evidence type="ECO:0000259" key="11">
    <source>
        <dbReference type="Pfam" id="PF20259"/>
    </source>
</evidence>
<evidence type="ECO:0000256" key="7">
    <source>
        <dbReference type="ARBA" id="ARBA00023157"/>
    </source>
</evidence>
<evidence type="ECO:0000256" key="8">
    <source>
        <dbReference type="ARBA" id="ARBA00051542"/>
    </source>
</evidence>
<gene>
    <name evidence="9 12" type="primary">mnmA</name>
    <name evidence="12" type="ORF">WI372_14770</name>
</gene>
<keyword evidence="6 9" id="KW-0694">RNA-binding</keyword>
<evidence type="ECO:0000256" key="1">
    <source>
        <dbReference type="ARBA" id="ARBA00022555"/>
    </source>
</evidence>
<dbReference type="CDD" id="cd01998">
    <property type="entry name" value="MnmA_TRMU-like"/>
    <property type="match status" value="1"/>
</dbReference>
<dbReference type="InterPro" id="IPR023382">
    <property type="entry name" value="MnmA-like_central_sf"/>
</dbReference>
<keyword evidence="9" id="KW-0963">Cytoplasm</keyword>
<feature type="binding site" evidence="9">
    <location>
        <position position="137"/>
    </location>
    <ligand>
        <name>ATP</name>
        <dbReference type="ChEBI" id="CHEBI:30616"/>
    </ligand>
</feature>
<dbReference type="Gene3D" id="2.40.30.10">
    <property type="entry name" value="Translation factors"/>
    <property type="match status" value="1"/>
</dbReference>
<comment type="function">
    <text evidence="9">Catalyzes the 2-thiolation of uridine at the wobble position (U34) of tRNA, leading to the formation of s(2)U34.</text>
</comment>
<comment type="subcellular location">
    <subcellularLocation>
        <location evidence="9">Cytoplasm</location>
    </subcellularLocation>
</comment>
<evidence type="ECO:0000313" key="13">
    <source>
        <dbReference type="Proteomes" id="UP001484239"/>
    </source>
</evidence>
<feature type="site" description="Interaction with tRNA" evidence="9">
    <location>
        <position position="350"/>
    </location>
</feature>
<accession>A0ABU9EC38</accession>
<feature type="active site" description="Nucleophile" evidence="9">
    <location>
        <position position="113"/>
    </location>
</feature>
<protein>
    <recommendedName>
        <fullName evidence="9">tRNA-specific 2-thiouridylase MnmA</fullName>
        <ecNumber evidence="9">2.8.1.13</ecNumber>
    </recommendedName>
</protein>
<dbReference type="NCBIfam" id="TIGR00420">
    <property type="entry name" value="trmU"/>
    <property type="match status" value="1"/>
</dbReference>
<dbReference type="PANTHER" id="PTHR11933:SF5">
    <property type="entry name" value="MITOCHONDRIAL TRNA-SPECIFIC 2-THIOURIDYLASE 1"/>
    <property type="match status" value="1"/>
</dbReference>
<evidence type="ECO:0000256" key="6">
    <source>
        <dbReference type="ARBA" id="ARBA00022884"/>
    </source>
</evidence>
<dbReference type="PANTHER" id="PTHR11933">
    <property type="entry name" value="TRNA 5-METHYLAMINOMETHYL-2-THIOURIDYLATE -METHYLTRANSFERASE"/>
    <property type="match status" value="1"/>
</dbReference>
<evidence type="ECO:0000256" key="3">
    <source>
        <dbReference type="ARBA" id="ARBA00022694"/>
    </source>
</evidence>
<keyword evidence="2 9" id="KW-0808">Transferase</keyword>
<dbReference type="InterPro" id="IPR046885">
    <property type="entry name" value="MnmA-like_C"/>
</dbReference>
<dbReference type="Gene3D" id="3.40.50.620">
    <property type="entry name" value="HUPs"/>
    <property type="match status" value="1"/>
</dbReference>
<dbReference type="InterPro" id="IPR014729">
    <property type="entry name" value="Rossmann-like_a/b/a_fold"/>
</dbReference>
<name>A0ABU9EC38_9BACT</name>
<sequence>MISPARTGGARPGDRVLVAMSGGVDSSVAAALLVKQGYEVVGVTMKTFCYDGVGDHGKTCCGLDGILDARRVSDRLGIPHYVFNVEEDFTRDVIDDFVREYARGRTPNPCVRCNANTKFRDLMARGDQLGCRAIATGHYVRVEHDADGSRLLRGADANKDQAYFLWGLPPELISRLLFPLGSMTKPEVRERARELGLVTAEKPESQEICFVPTGDYRDLLRKRLEPRHPALEPGPLVTVDGRVLGQHDGYAGFTVGQRKGLGGGFSEPMFVIEVRPDSREVVVGPRSALTSTALEVEEMNWLQPVPAPGTELRVQIRHRAPGVAARVRSCRGDVLTLDFSDAQRAVTPGQSAVVFDGDDAVLGGGRIASAR</sequence>
<keyword evidence="3 9" id="KW-0819">tRNA processing</keyword>
<feature type="binding site" evidence="9">
    <location>
        <begin position="19"/>
        <end position="26"/>
    </location>
    <ligand>
        <name>ATP</name>
        <dbReference type="ChEBI" id="CHEBI:30616"/>
    </ligand>
</feature>
<comment type="caution">
    <text evidence="9">Lacks conserved residue(s) required for the propagation of feature annotation.</text>
</comment>
<dbReference type="EC" id="2.8.1.13" evidence="9"/>
<feature type="site" description="Interaction with tRNA" evidence="9">
    <location>
        <position position="138"/>
    </location>
</feature>
<keyword evidence="13" id="KW-1185">Reference proteome</keyword>
<dbReference type="Pfam" id="PF20259">
    <property type="entry name" value="tRNA_Me_trans_M"/>
    <property type="match status" value="1"/>
</dbReference>
<dbReference type="HAMAP" id="MF_00144">
    <property type="entry name" value="tRNA_thiouridyl_MnmA"/>
    <property type="match status" value="1"/>
</dbReference>
<feature type="domain" description="tRNA-specific 2-thiouridylase MnmA-like C-terminal" evidence="10">
    <location>
        <begin position="292"/>
        <end position="367"/>
    </location>
</feature>
<dbReference type="Pfam" id="PF20258">
    <property type="entry name" value="tRNA_Me_trans_C"/>
    <property type="match status" value="1"/>
</dbReference>
<dbReference type="NCBIfam" id="NF001138">
    <property type="entry name" value="PRK00143.1"/>
    <property type="match status" value="1"/>
</dbReference>
<feature type="binding site" evidence="9">
    <location>
        <position position="45"/>
    </location>
    <ligand>
        <name>ATP</name>
        <dbReference type="ChEBI" id="CHEBI:30616"/>
    </ligand>
</feature>
<evidence type="ECO:0000259" key="10">
    <source>
        <dbReference type="Pfam" id="PF20258"/>
    </source>
</evidence>
<evidence type="ECO:0000256" key="5">
    <source>
        <dbReference type="ARBA" id="ARBA00022840"/>
    </source>
</evidence>
<dbReference type="GO" id="GO:0103016">
    <property type="term" value="F:tRNA-uridine 2-sulfurtransferase activity"/>
    <property type="evidence" value="ECO:0007669"/>
    <property type="project" value="UniProtKB-EC"/>
</dbReference>
<feature type="domain" description="tRNA-specific 2-thiouridylase MnmA-like central" evidence="11">
    <location>
        <begin position="232"/>
        <end position="284"/>
    </location>
</feature>
<dbReference type="Pfam" id="PF03054">
    <property type="entry name" value="tRNA_Me_trans"/>
    <property type="match status" value="1"/>
</dbReference>
<feature type="region of interest" description="Interaction with tRNA" evidence="9">
    <location>
        <begin position="159"/>
        <end position="161"/>
    </location>
</feature>
<keyword evidence="5 9" id="KW-0067">ATP-binding</keyword>
<comment type="catalytic activity">
    <reaction evidence="8 9">
        <text>S-sulfanyl-L-cysteinyl-[protein] + uridine(34) in tRNA + AH2 + ATP = 2-thiouridine(34) in tRNA + L-cysteinyl-[protein] + A + AMP + diphosphate + H(+)</text>
        <dbReference type="Rhea" id="RHEA:47032"/>
        <dbReference type="Rhea" id="RHEA-COMP:10131"/>
        <dbReference type="Rhea" id="RHEA-COMP:11726"/>
        <dbReference type="Rhea" id="RHEA-COMP:11727"/>
        <dbReference type="Rhea" id="RHEA-COMP:11728"/>
        <dbReference type="ChEBI" id="CHEBI:13193"/>
        <dbReference type="ChEBI" id="CHEBI:15378"/>
        <dbReference type="ChEBI" id="CHEBI:17499"/>
        <dbReference type="ChEBI" id="CHEBI:29950"/>
        <dbReference type="ChEBI" id="CHEBI:30616"/>
        <dbReference type="ChEBI" id="CHEBI:33019"/>
        <dbReference type="ChEBI" id="CHEBI:61963"/>
        <dbReference type="ChEBI" id="CHEBI:65315"/>
        <dbReference type="ChEBI" id="CHEBI:87170"/>
        <dbReference type="ChEBI" id="CHEBI:456215"/>
        <dbReference type="EC" id="2.8.1.13"/>
    </reaction>
</comment>
<evidence type="ECO:0000313" key="12">
    <source>
        <dbReference type="EMBL" id="MEK9502254.1"/>
    </source>
</evidence>
<evidence type="ECO:0000256" key="4">
    <source>
        <dbReference type="ARBA" id="ARBA00022741"/>
    </source>
</evidence>
<feature type="active site" description="Cysteine persulfide intermediate" evidence="9">
    <location>
        <position position="209"/>
    </location>
</feature>
<dbReference type="InterPro" id="IPR004506">
    <property type="entry name" value="MnmA-like"/>
</dbReference>
<comment type="similarity">
    <text evidence="9">Belongs to the MnmA/TRMU family.</text>
</comment>
<reference evidence="12 13" key="1">
    <citation type="submission" date="2024-02" db="EMBL/GenBank/DDBJ databases">
        <title>A novel Gemmatimonadota bacterium.</title>
        <authorList>
            <person name="Du Z.-J."/>
            <person name="Ye Y.-Q."/>
        </authorList>
    </citation>
    <scope>NUCLEOTIDE SEQUENCE [LARGE SCALE GENOMIC DNA]</scope>
    <source>
        <strain evidence="12 13">DH-20</strain>
    </source>
</reference>
<dbReference type="InterPro" id="IPR046884">
    <property type="entry name" value="MnmA-like_central"/>
</dbReference>
<dbReference type="Gene3D" id="2.30.30.280">
    <property type="entry name" value="Adenine nucleotide alpha hydrolases-like domains"/>
    <property type="match status" value="1"/>
</dbReference>
<dbReference type="RefSeq" id="WP_405274478.1">
    <property type="nucleotide sequence ID" value="NZ_JBBHLI010000010.1"/>
</dbReference>
<keyword evidence="1 9" id="KW-0820">tRNA-binding</keyword>
<proteinExistence type="inferred from homology"/>
<keyword evidence="7" id="KW-1015">Disulfide bond</keyword>
<dbReference type="SUPFAM" id="SSF52402">
    <property type="entry name" value="Adenine nucleotide alpha hydrolases-like"/>
    <property type="match status" value="1"/>
</dbReference>
<dbReference type="Proteomes" id="UP001484239">
    <property type="component" value="Unassembled WGS sequence"/>
</dbReference>
<keyword evidence="4 9" id="KW-0547">Nucleotide-binding</keyword>
<dbReference type="EMBL" id="JBBHLI010000010">
    <property type="protein sequence ID" value="MEK9502254.1"/>
    <property type="molecule type" value="Genomic_DNA"/>
</dbReference>